<dbReference type="AlphaFoldDB" id="A0A449AQ68"/>
<dbReference type="RefSeq" id="WP_044084301.1">
    <property type="nucleotide sequence ID" value="NZ_LR215010.1"/>
</dbReference>
<accession>A0A449AQ68</accession>
<dbReference type="EC" id="3.1.31.1" evidence="2"/>
<dbReference type="PROSITE" id="PS01123">
    <property type="entry name" value="TNASE_1"/>
    <property type="match status" value="1"/>
</dbReference>
<reference evidence="2 3" key="1">
    <citation type="submission" date="2019-01" db="EMBL/GenBank/DDBJ databases">
        <authorList>
            <consortium name="Pathogen Informatics"/>
        </authorList>
    </citation>
    <scope>NUCLEOTIDE SEQUENCE [LARGE SCALE GENOMIC DNA]</scope>
    <source>
        <strain evidence="2 3">NCTC10146</strain>
    </source>
</reference>
<name>A0A449AQ68_9BACT</name>
<dbReference type="Proteomes" id="UP000290495">
    <property type="component" value="Chromosome"/>
</dbReference>
<dbReference type="InterPro" id="IPR016071">
    <property type="entry name" value="Staphylococal_nuclease_OB-fold"/>
</dbReference>
<protein>
    <submittedName>
        <fullName evidence="2">Thermonuclease</fullName>
        <ecNumber evidence="2">3.1.31.1</ecNumber>
    </submittedName>
</protein>
<evidence type="ECO:0000313" key="3">
    <source>
        <dbReference type="Proteomes" id="UP000290495"/>
    </source>
</evidence>
<proteinExistence type="predicted"/>
<keyword evidence="2" id="KW-0378">Hydrolase</keyword>
<evidence type="ECO:0000259" key="1">
    <source>
        <dbReference type="PROSITE" id="PS50830"/>
    </source>
</evidence>
<dbReference type="SMART" id="SM00318">
    <property type="entry name" value="SNc"/>
    <property type="match status" value="1"/>
</dbReference>
<dbReference type="Pfam" id="PF00565">
    <property type="entry name" value="SNase"/>
    <property type="match status" value="1"/>
</dbReference>
<dbReference type="GO" id="GO:1990599">
    <property type="term" value="F:3' overhang single-stranded DNA endodeoxyribonuclease activity"/>
    <property type="evidence" value="ECO:0007669"/>
    <property type="project" value="UniProtKB-EC"/>
</dbReference>
<dbReference type="PROSITE" id="PS50830">
    <property type="entry name" value="TNASE_3"/>
    <property type="match status" value="1"/>
</dbReference>
<dbReference type="InterPro" id="IPR035437">
    <property type="entry name" value="SNase_OB-fold_sf"/>
</dbReference>
<dbReference type="Gene3D" id="2.40.50.90">
    <property type="match status" value="1"/>
</dbReference>
<sequence>MLNFKKILSFCFFVTIIFLNTSCSYLNSNNISLIKVIKVIDGDTIKVLNKDNNLEIIRLYGIDAPETLKERYNEDSLAPKENFYAQISKKYLLNKIKEANFKLYVKKITYDKYRRSVSILFTDKSFKESLNIKMIKEGLARVAFIQGENPKKPYYTTTDYQFNFYKKLIENERVAKVLNKGFWKYSENLIFFKKL</sequence>
<dbReference type="GO" id="GO:0003676">
    <property type="term" value="F:nucleic acid binding"/>
    <property type="evidence" value="ECO:0007669"/>
    <property type="project" value="InterPro"/>
</dbReference>
<dbReference type="EMBL" id="LR215010">
    <property type="protein sequence ID" value="VEU68714.1"/>
    <property type="molecule type" value="Genomic_DNA"/>
</dbReference>
<dbReference type="SUPFAM" id="SSF50199">
    <property type="entry name" value="Staphylococcal nuclease"/>
    <property type="match status" value="1"/>
</dbReference>
<evidence type="ECO:0000313" key="2">
    <source>
        <dbReference type="EMBL" id="VEU68714.1"/>
    </source>
</evidence>
<feature type="domain" description="TNase-like" evidence="1">
    <location>
        <begin position="30"/>
        <end position="185"/>
    </location>
</feature>
<dbReference type="InterPro" id="IPR002071">
    <property type="entry name" value="Thermonucl_AS"/>
</dbReference>
<gene>
    <name evidence="2" type="primary">nucH</name>
    <name evidence="2" type="ORF">NCTC10146_00166</name>
</gene>
<organism evidence="2 3">
    <name type="scientific">Mycoplasmopsis canis</name>
    <dbReference type="NCBI Taxonomy" id="29555"/>
    <lineage>
        <taxon>Bacteria</taxon>
        <taxon>Bacillati</taxon>
        <taxon>Mycoplasmatota</taxon>
        <taxon>Mycoplasmoidales</taxon>
        <taxon>Metamycoplasmataceae</taxon>
        <taxon>Mycoplasmopsis</taxon>
    </lineage>
</organism>